<evidence type="ECO:0000259" key="11">
    <source>
        <dbReference type="Pfam" id="PF00149"/>
    </source>
</evidence>
<dbReference type="InterPro" id="IPR029052">
    <property type="entry name" value="Metallo-depent_PP-like"/>
</dbReference>
<feature type="chain" id="PRO_5045022847" evidence="10">
    <location>
        <begin position="34"/>
        <end position="517"/>
    </location>
</feature>
<dbReference type="PANTHER" id="PTHR10340">
    <property type="entry name" value="SPHINGOMYELIN PHOSPHODIESTERASE"/>
    <property type="match status" value="1"/>
</dbReference>
<reference evidence="14 15" key="3">
    <citation type="submission" date="2025-05" db="UniProtKB">
        <authorList>
            <consortium name="RefSeq"/>
        </authorList>
    </citation>
    <scope>IDENTIFICATION</scope>
    <source>
        <tissue evidence="14 15">Whole organism</tissue>
    </source>
</reference>
<evidence type="ECO:0000256" key="5">
    <source>
        <dbReference type="ARBA" id="ARBA00022723"/>
    </source>
</evidence>
<comment type="subcellular location">
    <subcellularLocation>
        <location evidence="2">Secreted</location>
    </subcellularLocation>
</comment>
<evidence type="ECO:0000256" key="1">
    <source>
        <dbReference type="ARBA" id="ARBA00001947"/>
    </source>
</evidence>
<gene>
    <name evidence="14 15 16" type="primary">LOC108613062</name>
</gene>
<keyword evidence="9" id="KW-0325">Glycoprotein</keyword>
<evidence type="ECO:0000256" key="10">
    <source>
        <dbReference type="SAM" id="SignalP"/>
    </source>
</evidence>
<evidence type="ECO:0000256" key="2">
    <source>
        <dbReference type="ARBA" id="ARBA00004613"/>
    </source>
</evidence>
<proteinExistence type="inferred from homology"/>
<evidence type="ECO:0000256" key="7">
    <source>
        <dbReference type="ARBA" id="ARBA00022801"/>
    </source>
</evidence>
<feature type="domain" description="Calcineurin-like phosphoesterase" evidence="11">
    <location>
        <begin position="38"/>
        <end position="332"/>
    </location>
</feature>
<dbReference type="RefSeq" id="XP_017861752.1">
    <property type="nucleotide sequence ID" value="XM_018006263.1"/>
</dbReference>
<dbReference type="SUPFAM" id="SSF56300">
    <property type="entry name" value="Metallo-dependent phosphatases"/>
    <property type="match status" value="1"/>
</dbReference>
<dbReference type="InterPro" id="IPR004843">
    <property type="entry name" value="Calcineurin-like_PHP"/>
</dbReference>
<keyword evidence="5" id="KW-0479">Metal-binding</keyword>
<dbReference type="RefSeq" id="XP_017861754.1">
    <property type="nucleotide sequence ID" value="XM_018006265.1"/>
</dbReference>
<feature type="domain" description="Sphingomyelin phosphodiesterase C-terminal" evidence="12">
    <location>
        <begin position="345"/>
        <end position="482"/>
    </location>
</feature>
<reference evidence="13" key="2">
    <citation type="journal article" date="2016" name="G3 (Bethesda)">
        <title>Genome Evolution in Three Species of Cactophilic Drosophila.</title>
        <authorList>
            <person name="Sanchez-Flores A."/>
            <person name="Penazola F."/>
            <person name="Carpinteyro-Ponce J."/>
            <person name="Nazario-Yepiz N."/>
            <person name="Abreu-Goodger C."/>
            <person name="Machado C.A."/>
            <person name="Markow T.A."/>
        </authorList>
    </citation>
    <scope>NUCLEOTIDE SEQUENCE [LARGE SCALE GENOMIC DNA]</scope>
</reference>
<dbReference type="CDD" id="cd00842">
    <property type="entry name" value="MPP_ASMase"/>
    <property type="match status" value="1"/>
</dbReference>
<evidence type="ECO:0000313" key="15">
    <source>
        <dbReference type="RefSeq" id="XP_017861753.1"/>
    </source>
</evidence>
<keyword evidence="8" id="KW-0862">Zinc</keyword>
<keyword evidence="13" id="KW-1185">Reference proteome</keyword>
<evidence type="ECO:0000256" key="4">
    <source>
        <dbReference type="ARBA" id="ARBA00022525"/>
    </source>
</evidence>
<comment type="cofactor">
    <cofactor evidence="1">
        <name>Zn(2+)</name>
        <dbReference type="ChEBI" id="CHEBI:29105"/>
    </cofactor>
</comment>
<dbReference type="GeneID" id="108613062"/>
<accession>A0ABM1P3G6</accession>
<evidence type="ECO:0000313" key="16">
    <source>
        <dbReference type="RefSeq" id="XP_017861754.1"/>
    </source>
</evidence>
<keyword evidence="7" id="KW-0378">Hydrolase</keyword>
<dbReference type="Pfam" id="PF19272">
    <property type="entry name" value="ASMase_C"/>
    <property type="match status" value="1"/>
</dbReference>
<evidence type="ECO:0000256" key="9">
    <source>
        <dbReference type="ARBA" id="ARBA00023180"/>
    </source>
</evidence>
<reference evidence="13" key="1">
    <citation type="journal article" date="1997" name="Nucleic Acids Res.">
        <title>tRNAscan-SE: a program for improved detection of transfer RNA genes in genomic sequence.</title>
        <authorList>
            <person name="Lowe T.M."/>
            <person name="Eddy S.R."/>
        </authorList>
    </citation>
    <scope>NUCLEOTIDE SEQUENCE [LARGE SCALE GENOMIC DNA]</scope>
</reference>
<dbReference type="Proteomes" id="UP000694904">
    <property type="component" value="Chromosome 4"/>
</dbReference>
<keyword evidence="4" id="KW-0964">Secreted</keyword>
<protein>
    <submittedName>
        <fullName evidence="14 15">Acid sphingomyelinase-like phosphodiesterase 3b</fullName>
    </submittedName>
</protein>
<evidence type="ECO:0000313" key="14">
    <source>
        <dbReference type="RefSeq" id="XP_017861752.1"/>
    </source>
</evidence>
<keyword evidence="6 10" id="KW-0732">Signal</keyword>
<evidence type="ECO:0000256" key="6">
    <source>
        <dbReference type="ARBA" id="ARBA00022729"/>
    </source>
</evidence>
<organism evidence="13 14">
    <name type="scientific">Drosophila arizonae</name>
    <name type="common">Fruit fly</name>
    <dbReference type="NCBI Taxonomy" id="7263"/>
    <lineage>
        <taxon>Eukaryota</taxon>
        <taxon>Metazoa</taxon>
        <taxon>Ecdysozoa</taxon>
        <taxon>Arthropoda</taxon>
        <taxon>Hexapoda</taxon>
        <taxon>Insecta</taxon>
        <taxon>Pterygota</taxon>
        <taxon>Neoptera</taxon>
        <taxon>Endopterygota</taxon>
        <taxon>Diptera</taxon>
        <taxon>Brachycera</taxon>
        <taxon>Muscomorpha</taxon>
        <taxon>Ephydroidea</taxon>
        <taxon>Drosophilidae</taxon>
        <taxon>Drosophila</taxon>
    </lineage>
</organism>
<dbReference type="PANTHER" id="PTHR10340:SF57">
    <property type="entry name" value="METALLOPHOS DOMAIN-CONTAINING PROTEIN"/>
    <property type="match status" value="1"/>
</dbReference>
<dbReference type="InterPro" id="IPR041805">
    <property type="entry name" value="ASMase/PPN1_MPP"/>
</dbReference>
<evidence type="ECO:0000256" key="3">
    <source>
        <dbReference type="ARBA" id="ARBA00008234"/>
    </source>
</evidence>
<name>A0ABM1P3G6_DROAR</name>
<dbReference type="Pfam" id="PF00149">
    <property type="entry name" value="Metallophos"/>
    <property type="match status" value="1"/>
</dbReference>
<dbReference type="Gene3D" id="3.60.21.10">
    <property type="match status" value="1"/>
</dbReference>
<comment type="similarity">
    <text evidence="3">Belongs to the acid sphingomyelinase family.</text>
</comment>
<evidence type="ECO:0000256" key="8">
    <source>
        <dbReference type="ARBA" id="ARBA00022833"/>
    </source>
</evidence>
<sequence length="517" mass="58961">MTNFILSSSFSFSLGWLLTTLLPLLWLPDEASARIGYFWHISDLHLDTFYSTQGDIYKSCWQLPHTAASPAGGRQETATESPGPFGHYNCDSPWSLVESAVKTMKAKQGDNVEFVLWTGDALSHSAQALSEQKQLETLRNITELLGRSFSSPFIFPVLGHEDGSSGPHKYKQMGELWRHWLPTDALVTFELGGYYSIEQTRSRLRIVALNTNFMRYDYETEVKPAHSLRWPAEYAVEPKASSRTMSIQDQLQDQQQAEQQWLWLDEVLAKSRDKQETVYIVGHMPPGVDERNMGPQHNGQLIFTERNNQRYLELVRRYASVIQGQFFGHLHSDTFRLIYDDQGTPISWLMIAPSVVPRKEGLGGSNPALRLYKFDTGSGQVLDYTQYFLDLPLANRAHEPLWQPEYNLTHYYALAEISSIALHNFAERFTGRDASWFSRYHRANAVRYQSGSPCLGLCMLNHYCAITRLDYDEFRLCLESEQLPLQSGSSLAELCSGCLALALLLLARHATTQRIYK</sequence>
<dbReference type="RefSeq" id="XP_017861753.1">
    <property type="nucleotide sequence ID" value="XM_018006264.1"/>
</dbReference>
<evidence type="ECO:0000259" key="12">
    <source>
        <dbReference type="Pfam" id="PF19272"/>
    </source>
</evidence>
<evidence type="ECO:0000313" key="13">
    <source>
        <dbReference type="Proteomes" id="UP000694904"/>
    </source>
</evidence>
<feature type="signal peptide" evidence="10">
    <location>
        <begin position="1"/>
        <end position="33"/>
    </location>
</feature>
<dbReference type="InterPro" id="IPR045473">
    <property type="entry name" value="ASM_C"/>
</dbReference>